<feature type="compositionally biased region" description="Low complexity" evidence="1">
    <location>
        <begin position="308"/>
        <end position="317"/>
    </location>
</feature>
<dbReference type="AlphaFoldDB" id="L9VSD8"/>
<keyword evidence="2" id="KW-1133">Transmembrane helix</keyword>
<keyword evidence="2" id="KW-0812">Transmembrane</keyword>
<feature type="region of interest" description="Disordered" evidence="1">
    <location>
        <begin position="33"/>
        <end position="67"/>
    </location>
</feature>
<protein>
    <submittedName>
        <fullName evidence="5">Membrane protein</fullName>
    </submittedName>
</protein>
<feature type="domain" description="DUF7345" evidence="4">
    <location>
        <begin position="78"/>
        <end position="206"/>
    </location>
</feature>
<sequence>MNRSVSVGIVALVVIGFLAGTAGIGVPMAMSDTDVGESASSQSITATQPTAQDSSATTTVADESIASDSQDFDTTTFQITVHENGSATWTFQHEQRFDAENESEEREAFEEFAEEFEEEETGLYERFVTQAQRMTDSGAETTDREMEATGFNRSATVDDRFGTRGIVEMSFTWNGFAEVEDGTVEVGDVFEQMYIGSDQSIVIIAGDGLTFDRIGPEDGAQPSHNTLENADSVQWQGEQQFLDGNPRAVFVTDGSGGENDETGSAVSPITNGDDAAWYLALGALLVLGIGGTAVWYRRRNSGSETDGHTATDAGATAQSNVTSAEQTDLDATASSAGESHDEDSTNGASPLANEELLTDEDRVIKLIRENGGRMKQVNIVEETGWSKSKVSMLLSDMEEEGTISKLRVGRENIISLEGFEPEATKSPFEE</sequence>
<evidence type="ECO:0000313" key="5">
    <source>
        <dbReference type="EMBL" id="ELY39902.1"/>
    </source>
</evidence>
<feature type="compositionally biased region" description="Polar residues" evidence="1">
    <location>
        <begin position="38"/>
        <end position="67"/>
    </location>
</feature>
<dbReference type="SUPFAM" id="SSF46785">
    <property type="entry name" value="Winged helix' DNA-binding domain"/>
    <property type="match status" value="1"/>
</dbReference>
<dbReference type="Pfam" id="PF24036">
    <property type="entry name" value="DUF7345"/>
    <property type="match status" value="1"/>
</dbReference>
<accession>L9VSD8</accession>
<reference evidence="5 6" key="1">
    <citation type="journal article" date="2014" name="PLoS Genet.">
        <title>Phylogenetically driven sequencing of extremely halophilic archaea reveals strategies for static and dynamic osmo-response.</title>
        <authorList>
            <person name="Becker E.A."/>
            <person name="Seitzer P.M."/>
            <person name="Tritt A."/>
            <person name="Larsen D."/>
            <person name="Krusor M."/>
            <person name="Yao A.I."/>
            <person name="Wu D."/>
            <person name="Madern D."/>
            <person name="Eisen J.A."/>
            <person name="Darling A.E."/>
            <person name="Facciotti M.T."/>
        </authorList>
    </citation>
    <scope>NUCLEOTIDE SEQUENCE [LARGE SCALE GENOMIC DNA]</scope>
    <source>
        <strain evidence="5 6">GA33</strain>
    </source>
</reference>
<evidence type="ECO:0000259" key="3">
    <source>
        <dbReference type="Pfam" id="PF24034"/>
    </source>
</evidence>
<keyword evidence="2" id="KW-0472">Membrane</keyword>
<dbReference type="OrthoDB" id="27885at2157"/>
<dbReference type="RefSeq" id="WP_006090854.1">
    <property type="nucleotide sequence ID" value="NZ_AOHW01000036.1"/>
</dbReference>
<organism evidence="5 6">
    <name type="scientific">Natronorubrum tibetense GA33</name>
    <dbReference type="NCBI Taxonomy" id="1114856"/>
    <lineage>
        <taxon>Archaea</taxon>
        <taxon>Methanobacteriati</taxon>
        <taxon>Methanobacteriota</taxon>
        <taxon>Stenosarchaea group</taxon>
        <taxon>Halobacteria</taxon>
        <taxon>Halobacteriales</taxon>
        <taxon>Natrialbaceae</taxon>
        <taxon>Natronorubrum</taxon>
    </lineage>
</organism>
<dbReference type="InterPro" id="IPR055769">
    <property type="entry name" value="DUF7345"/>
</dbReference>
<feature type="region of interest" description="Disordered" evidence="1">
    <location>
        <begin position="247"/>
        <end position="267"/>
    </location>
</feature>
<evidence type="ECO:0000256" key="1">
    <source>
        <dbReference type="SAM" id="MobiDB-lite"/>
    </source>
</evidence>
<dbReference type="PATRIC" id="fig|1114856.3.peg.3008"/>
<dbReference type="InterPro" id="IPR055767">
    <property type="entry name" value="DUF7343"/>
</dbReference>
<dbReference type="InterPro" id="IPR036390">
    <property type="entry name" value="WH_DNA-bd_sf"/>
</dbReference>
<feature type="region of interest" description="Disordered" evidence="1">
    <location>
        <begin position="300"/>
        <end position="355"/>
    </location>
</feature>
<proteinExistence type="predicted"/>
<dbReference type="EMBL" id="AOHW01000036">
    <property type="protein sequence ID" value="ELY39902.1"/>
    <property type="molecule type" value="Genomic_DNA"/>
</dbReference>
<comment type="caution">
    <text evidence="5">The sequence shown here is derived from an EMBL/GenBank/DDBJ whole genome shotgun (WGS) entry which is preliminary data.</text>
</comment>
<feature type="domain" description="DUF7343" evidence="3">
    <location>
        <begin position="356"/>
        <end position="416"/>
    </location>
</feature>
<feature type="transmembrane region" description="Helical" evidence="2">
    <location>
        <begin position="275"/>
        <end position="296"/>
    </location>
</feature>
<name>L9VSD8_9EURY</name>
<dbReference type="Proteomes" id="UP000011599">
    <property type="component" value="Unassembled WGS sequence"/>
</dbReference>
<gene>
    <name evidence="5" type="ORF">C496_14531</name>
</gene>
<dbReference type="Gene3D" id="1.10.10.10">
    <property type="entry name" value="Winged helix-like DNA-binding domain superfamily/Winged helix DNA-binding domain"/>
    <property type="match status" value="1"/>
</dbReference>
<dbReference type="STRING" id="1114856.GCA_000383975_03345"/>
<evidence type="ECO:0000259" key="4">
    <source>
        <dbReference type="Pfam" id="PF24036"/>
    </source>
</evidence>
<evidence type="ECO:0000256" key="2">
    <source>
        <dbReference type="SAM" id="Phobius"/>
    </source>
</evidence>
<dbReference type="Pfam" id="PF24034">
    <property type="entry name" value="DUF7343"/>
    <property type="match status" value="1"/>
</dbReference>
<dbReference type="InterPro" id="IPR036388">
    <property type="entry name" value="WH-like_DNA-bd_sf"/>
</dbReference>
<keyword evidence="6" id="KW-1185">Reference proteome</keyword>
<dbReference type="eggNOG" id="arCOG00382">
    <property type="taxonomic scope" value="Archaea"/>
</dbReference>
<evidence type="ECO:0000313" key="6">
    <source>
        <dbReference type="Proteomes" id="UP000011599"/>
    </source>
</evidence>